<comment type="caution">
    <text evidence="1">The sequence shown here is derived from an EMBL/GenBank/DDBJ whole genome shotgun (WGS) entry which is preliminary data.</text>
</comment>
<dbReference type="Gene3D" id="2.120.10.30">
    <property type="entry name" value="TolB, C-terminal domain"/>
    <property type="match status" value="1"/>
</dbReference>
<proteinExistence type="predicted"/>
<evidence type="ECO:0000313" key="1">
    <source>
        <dbReference type="EMBL" id="SIS75247.1"/>
    </source>
</evidence>
<dbReference type="SUPFAM" id="SSF82171">
    <property type="entry name" value="DPP6 N-terminal domain-like"/>
    <property type="match status" value="1"/>
</dbReference>
<accession>A0ABY1KTK0</accession>
<dbReference type="InterPro" id="IPR011042">
    <property type="entry name" value="6-blade_b-propeller_TolB-like"/>
</dbReference>
<dbReference type="SUPFAM" id="SSF49313">
    <property type="entry name" value="Cadherin-like"/>
    <property type="match status" value="1"/>
</dbReference>
<dbReference type="Gene3D" id="2.60.40.10">
    <property type="entry name" value="Immunoglobulins"/>
    <property type="match status" value="1"/>
</dbReference>
<name>A0ABY1KTK0_9FLAO</name>
<evidence type="ECO:0008006" key="3">
    <source>
        <dbReference type="Google" id="ProtNLM"/>
    </source>
</evidence>
<dbReference type="InterPro" id="IPR015919">
    <property type="entry name" value="Cadherin-like_sf"/>
</dbReference>
<sequence>MTKILLSFIFILGFMGCTSQEGTVDYLNQSLPDATPVIFAPGIVSIKGRFEHGISFTPDTRQLAFGTLNPSDFGGSVFYSEKISGKWTPPEIFQPLESKSVFLPYFTPDGESLLYAQSIADTNNLYMTDIWRIKQENGNWGIPKKMQLPINSTSREANASMTYGGSLYFSSNRNCQGKENCYTADLFYSTKEGNSYQSANAISELNSSNDEESVFISPKEDYILFCRYTDDDSFVDLHISYRDYRKQWTPAVVLDAPINSKDWDRRPFVSIDNKLLFFTRLQIGEKGLTESDIYWANTSKVFKPFVFRPLEDITVPLGEKFSLTLPSDYFKDVDSDQLVLGCNQDQFDWLTFDSKNMTLSGVPAVEGDFKLTFTAVDEFMNRTEDSISISVTK</sequence>
<organism evidence="1 2">
    <name type="scientific">Zobellia uliginosa</name>
    <dbReference type="NCBI Taxonomy" id="143224"/>
    <lineage>
        <taxon>Bacteria</taxon>
        <taxon>Pseudomonadati</taxon>
        <taxon>Bacteroidota</taxon>
        <taxon>Flavobacteriia</taxon>
        <taxon>Flavobacteriales</taxon>
        <taxon>Flavobacteriaceae</taxon>
        <taxon>Zobellia</taxon>
    </lineage>
</organism>
<gene>
    <name evidence="1" type="ORF">SAMN05421766_103829</name>
</gene>
<reference evidence="1 2" key="1">
    <citation type="submission" date="2017-01" db="EMBL/GenBank/DDBJ databases">
        <authorList>
            <person name="Varghese N."/>
            <person name="Submissions S."/>
        </authorList>
    </citation>
    <scope>NUCLEOTIDE SEQUENCE [LARGE SCALE GENOMIC DNA]</scope>
    <source>
        <strain evidence="1 2">DSM 2061</strain>
    </source>
</reference>
<protein>
    <recommendedName>
        <fullName evidence="3">WD40-like Beta Propeller Repeat</fullName>
    </recommendedName>
</protein>
<dbReference type="PROSITE" id="PS51257">
    <property type="entry name" value="PROKAR_LIPOPROTEIN"/>
    <property type="match status" value="1"/>
</dbReference>
<dbReference type="RefSeq" id="WP_076455540.1">
    <property type="nucleotide sequence ID" value="NZ_FTOB01000003.1"/>
</dbReference>
<dbReference type="InterPro" id="IPR013783">
    <property type="entry name" value="Ig-like_fold"/>
</dbReference>
<dbReference type="Pfam" id="PF05345">
    <property type="entry name" value="He_PIG"/>
    <property type="match status" value="1"/>
</dbReference>
<dbReference type="Proteomes" id="UP000185728">
    <property type="component" value="Unassembled WGS sequence"/>
</dbReference>
<dbReference type="EMBL" id="FTOB01000003">
    <property type="protein sequence ID" value="SIS75247.1"/>
    <property type="molecule type" value="Genomic_DNA"/>
</dbReference>
<keyword evidence="2" id="KW-1185">Reference proteome</keyword>
<evidence type="ECO:0000313" key="2">
    <source>
        <dbReference type="Proteomes" id="UP000185728"/>
    </source>
</evidence>